<organism evidence="2">
    <name type="scientific">Rhizopus microsporus var. microsporus</name>
    <dbReference type="NCBI Taxonomy" id="86635"/>
    <lineage>
        <taxon>Eukaryota</taxon>
        <taxon>Fungi</taxon>
        <taxon>Fungi incertae sedis</taxon>
        <taxon>Mucoromycota</taxon>
        <taxon>Mucoromycotina</taxon>
        <taxon>Mucoromycetes</taxon>
        <taxon>Mucorales</taxon>
        <taxon>Mucorineae</taxon>
        <taxon>Rhizopodaceae</taxon>
        <taxon>Rhizopus</taxon>
    </lineage>
</organism>
<sequence>MTNSFVIFVAYLLFSKLVYCGQNYTSTIEYNVIALLNQTIFSSMVVVVDNTTYVLEPNDTFPIIYSAIAPPAQSGYFYAKIYSSNDSMLTESFVRQPISQDTPHEFFNRTWNTHESKKLPQVYEPLDDIHRIKSNLHRENEIPTIHIVGNQLELDEMNHNTTADISVKINMTYVSLYDAMNFEDVKVSLAGQSTRSLSKVSYSLKLKKKNPLYGYRHIKLRSLAMDSSYMREQLAYDMLKSVGLASMKFSYARVFMNEQELGLFGLVDTFKNPWLANVFANGSSSYENGYLYQGVFQGSKQYEADLSYIDNITAYNDGEYKVKQKASNGESDNYEPLMKFTKFIADALNNGTNALNEWNSKLVVDSFLRSAVMEILIGNSDGYLANANNYFLYQKPDNGTFFYIPADMDLTLGNGKNDLDDTWSGNYSTFPGMSKRPLITHIMAVPEFKQKFEQLHKDINSRLINPNVSYSRIDDIVDMIKEDVDWDKTLPRVNSNGASSVPLGQNGNVNNQTIPSAMPSMAVQGNSTGILQGIQNMTAMPENKGNMGASVSVKEWLAGVYQNTTSFYSK</sequence>
<protein>
    <submittedName>
        <fullName evidence="2">Coth-domain-containing protein</fullName>
    </submittedName>
</protein>
<dbReference type="PANTHER" id="PTHR40050">
    <property type="entry name" value="INNER SPORE COAT PROTEIN H"/>
    <property type="match status" value="1"/>
</dbReference>
<reference evidence="2" key="1">
    <citation type="journal article" date="2016" name="Proc. Natl. Acad. Sci. U.S.A.">
        <title>Lipid metabolic changes in an early divergent fungus govern the establishment of a mutualistic symbiosis with endobacteria.</title>
        <authorList>
            <person name="Lastovetsky O.A."/>
            <person name="Gaspar M.L."/>
            <person name="Mondo S.J."/>
            <person name="LaButti K.M."/>
            <person name="Sandor L."/>
            <person name="Grigoriev I.V."/>
            <person name="Henry S.A."/>
            <person name="Pawlowska T.E."/>
        </authorList>
    </citation>
    <scope>NUCLEOTIDE SEQUENCE [LARGE SCALE GENOMIC DNA]</scope>
    <source>
        <strain evidence="2">ATCC 52814</strain>
    </source>
</reference>
<feature type="signal peptide" evidence="1">
    <location>
        <begin position="1"/>
        <end position="20"/>
    </location>
</feature>
<dbReference type="EMBL" id="KV922068">
    <property type="protein sequence ID" value="ORE02171.1"/>
    <property type="molecule type" value="Genomic_DNA"/>
</dbReference>
<dbReference type="AlphaFoldDB" id="A0A1X0QR00"/>
<proteinExistence type="predicted"/>
<name>A0A1X0QR00_RHIZD</name>
<gene>
    <name evidence="2" type="ORF">BCV72DRAFT_265361</name>
</gene>
<dbReference type="VEuPathDB" id="FungiDB:BCV72DRAFT_265361"/>
<evidence type="ECO:0000256" key="1">
    <source>
        <dbReference type="SAM" id="SignalP"/>
    </source>
</evidence>
<dbReference type="Proteomes" id="UP000242414">
    <property type="component" value="Unassembled WGS sequence"/>
</dbReference>
<accession>A0A1X0QR00</accession>
<keyword evidence="1" id="KW-0732">Signal</keyword>
<dbReference type="PANTHER" id="PTHR40050:SF1">
    <property type="entry name" value="INNER SPORE COAT PROTEIN H"/>
    <property type="match status" value="1"/>
</dbReference>
<evidence type="ECO:0000313" key="2">
    <source>
        <dbReference type="EMBL" id="ORE02171.1"/>
    </source>
</evidence>
<dbReference type="Pfam" id="PF08757">
    <property type="entry name" value="CotH"/>
    <property type="match status" value="1"/>
</dbReference>
<dbReference type="InterPro" id="IPR014867">
    <property type="entry name" value="Spore_coat_CotH_CotH2/3/7"/>
</dbReference>
<feature type="chain" id="PRO_5013230483" evidence="1">
    <location>
        <begin position="21"/>
        <end position="570"/>
    </location>
</feature>